<comment type="function">
    <text evidence="1">May be involved in a process influencing telomere capping.</text>
</comment>
<keyword evidence="6" id="KW-0963">Cytoplasm</keyword>
<feature type="compositionally biased region" description="Polar residues" evidence="8">
    <location>
        <begin position="153"/>
        <end position="162"/>
    </location>
</feature>
<evidence type="ECO:0000313" key="10">
    <source>
        <dbReference type="EMBL" id="KAK5130517.1"/>
    </source>
</evidence>
<feature type="compositionally biased region" description="Low complexity" evidence="8">
    <location>
        <begin position="314"/>
        <end position="324"/>
    </location>
</feature>
<feature type="compositionally biased region" description="Basic and acidic residues" evidence="8">
    <location>
        <begin position="26"/>
        <end position="48"/>
    </location>
</feature>
<feature type="domain" description="Restriction of telomere capping protein 4 C-terminal" evidence="9">
    <location>
        <begin position="423"/>
        <end position="550"/>
    </location>
</feature>
<sequence>MNSRRQGLTRTGRRLLRTVNNLQHATELDHDEPADHPALDSSEEERNVLRSPESSPEPTYQRPKNAPTIKAPRRGLPQENGKSREGPIGGEVRRAGRSGQGSAPRRADTNRTTAQWSALTSNETMSSEPRNFMNVDEEMGDFRPQKRAKTGYGRSSSGNTYNIHAGFSQAKKPKQPVGYDTTDHSGVRDPSIKPLLEPAHEKNRAVFRKPPSGFQIHADSSSQPGPSPPDSKFRTPPSLDDADLSSDEFNGRNTRAAARDRRRAPRNPLLPEIPDVNFRSTKDLLDKLDVRLDDSGVGSNAFKTYDLGIASTRSSSPLSSPPSSEALDHRAEHDDLDLPPVSPYTSKVECPICKEWIDRSCMEDFEAAYTRGKVMNVRTQTRFCRAHKRAGALATWQTRGYPKIDWDNLETRLRRHHPRLEAVLKQREPSFYRNRLETKLNSGAGRIVEKGIDEMDEFVPGYYGSKGARLMTDSIMAAFSRTLRRLAVSDRLVSAIGVSGGVSGYVQAVLVPELAMSLVKEDLRLTDDDDVRAREVLAESAEVGELVNEEEVERVRSRSRLGGANGVRGEEWVELELGGEEDDDGWDAGWRV</sequence>
<keyword evidence="7" id="KW-0539">Nucleus</keyword>
<feature type="region of interest" description="Disordered" evidence="8">
    <location>
        <begin position="311"/>
        <end position="340"/>
    </location>
</feature>
<comment type="similarity">
    <text evidence="4">Belongs to the RTC4 family.</text>
</comment>
<comment type="caution">
    <text evidence="10">The sequence shown here is derived from an EMBL/GenBank/DDBJ whole genome shotgun (WGS) entry which is preliminary data.</text>
</comment>
<dbReference type="Pfam" id="PF14474">
    <property type="entry name" value="RTC4"/>
    <property type="match status" value="1"/>
</dbReference>
<evidence type="ECO:0000256" key="6">
    <source>
        <dbReference type="ARBA" id="ARBA00022490"/>
    </source>
</evidence>
<evidence type="ECO:0000256" key="5">
    <source>
        <dbReference type="ARBA" id="ARBA00015162"/>
    </source>
</evidence>
<dbReference type="PANTHER" id="PTHR41391">
    <property type="entry name" value="RESTRICTION OF TELOMERE CAPPING PROTEIN 4"/>
    <property type="match status" value="1"/>
</dbReference>
<feature type="compositionally biased region" description="Basic and acidic residues" evidence="8">
    <location>
        <begin position="181"/>
        <end position="191"/>
    </location>
</feature>
<evidence type="ECO:0000259" key="9">
    <source>
        <dbReference type="SMART" id="SM01312"/>
    </source>
</evidence>
<feature type="compositionally biased region" description="Polar residues" evidence="8">
    <location>
        <begin position="110"/>
        <end position="129"/>
    </location>
</feature>
<dbReference type="EMBL" id="JAVRRA010024696">
    <property type="protein sequence ID" value="KAK5130517.1"/>
    <property type="molecule type" value="Genomic_DNA"/>
</dbReference>
<dbReference type="InterPro" id="IPR028094">
    <property type="entry name" value="RTC4_C"/>
</dbReference>
<reference evidence="10 11" key="1">
    <citation type="submission" date="2023-08" db="EMBL/GenBank/DDBJ databases">
        <title>Black Yeasts Isolated from many extreme environments.</title>
        <authorList>
            <person name="Coleine C."/>
            <person name="Stajich J.E."/>
            <person name="Selbmann L."/>
        </authorList>
    </citation>
    <scope>NUCLEOTIDE SEQUENCE [LARGE SCALE GENOMIC DNA]</scope>
    <source>
        <strain evidence="10 11">CCFEE 536</strain>
    </source>
</reference>
<accession>A0ABR0KTX4</accession>
<evidence type="ECO:0000256" key="1">
    <source>
        <dbReference type="ARBA" id="ARBA00002738"/>
    </source>
</evidence>
<name>A0ABR0KTX4_9PEZI</name>
<proteinExistence type="inferred from homology"/>
<feature type="region of interest" description="Disordered" evidence="8">
    <location>
        <begin position="20"/>
        <end position="274"/>
    </location>
</feature>
<evidence type="ECO:0000256" key="4">
    <source>
        <dbReference type="ARBA" id="ARBA00009461"/>
    </source>
</evidence>
<dbReference type="InterPro" id="IPR039024">
    <property type="entry name" value="RTC4"/>
</dbReference>
<evidence type="ECO:0000256" key="7">
    <source>
        <dbReference type="ARBA" id="ARBA00023242"/>
    </source>
</evidence>
<comment type="subcellular location">
    <subcellularLocation>
        <location evidence="3">Cytoplasm</location>
    </subcellularLocation>
    <subcellularLocation>
        <location evidence="2">Nucleus</location>
    </subcellularLocation>
</comment>
<keyword evidence="11" id="KW-1185">Reference proteome</keyword>
<evidence type="ECO:0000256" key="8">
    <source>
        <dbReference type="SAM" id="MobiDB-lite"/>
    </source>
</evidence>
<dbReference type="PANTHER" id="PTHR41391:SF1">
    <property type="entry name" value="RESTRICTION OF TELOMERE CAPPING PROTEIN 4"/>
    <property type="match status" value="1"/>
</dbReference>
<evidence type="ECO:0000313" key="11">
    <source>
        <dbReference type="Proteomes" id="UP001357485"/>
    </source>
</evidence>
<evidence type="ECO:0000256" key="3">
    <source>
        <dbReference type="ARBA" id="ARBA00004496"/>
    </source>
</evidence>
<gene>
    <name evidence="10" type="ORF">LTR16_001469</name>
</gene>
<evidence type="ECO:0000256" key="2">
    <source>
        <dbReference type="ARBA" id="ARBA00004123"/>
    </source>
</evidence>
<protein>
    <recommendedName>
        <fullName evidence="5">Restriction of telomere capping protein 4</fullName>
    </recommendedName>
</protein>
<organism evidence="10 11">
    <name type="scientific">Cryomyces antarcticus</name>
    <dbReference type="NCBI Taxonomy" id="329879"/>
    <lineage>
        <taxon>Eukaryota</taxon>
        <taxon>Fungi</taxon>
        <taxon>Dikarya</taxon>
        <taxon>Ascomycota</taxon>
        <taxon>Pezizomycotina</taxon>
        <taxon>Dothideomycetes</taxon>
        <taxon>Dothideomycetes incertae sedis</taxon>
        <taxon>Cryomyces</taxon>
    </lineage>
</organism>
<dbReference type="Proteomes" id="UP001357485">
    <property type="component" value="Unassembled WGS sequence"/>
</dbReference>
<dbReference type="SMART" id="SM01312">
    <property type="entry name" value="RTC4"/>
    <property type="match status" value="1"/>
</dbReference>